<accession>A0ABN2QET2</accession>
<comment type="caution">
    <text evidence="7">The sequence shown here is derived from an EMBL/GenBank/DDBJ whole genome shotgun (WGS) entry which is preliminary data.</text>
</comment>
<organism evidence="7 8">
    <name type="scientific">Amycolatopsis minnesotensis</name>
    <dbReference type="NCBI Taxonomy" id="337894"/>
    <lineage>
        <taxon>Bacteria</taxon>
        <taxon>Bacillati</taxon>
        <taxon>Actinomycetota</taxon>
        <taxon>Actinomycetes</taxon>
        <taxon>Pseudonocardiales</taxon>
        <taxon>Pseudonocardiaceae</taxon>
        <taxon>Amycolatopsis</taxon>
    </lineage>
</organism>
<gene>
    <name evidence="7" type="ORF">GCM10009754_19590</name>
</gene>
<dbReference type="Pfam" id="PF00005">
    <property type="entry name" value="ABC_tran"/>
    <property type="match status" value="1"/>
</dbReference>
<dbReference type="PROSITE" id="PS50893">
    <property type="entry name" value="ABC_TRANSPORTER_2"/>
    <property type="match status" value="1"/>
</dbReference>
<evidence type="ECO:0000256" key="4">
    <source>
        <dbReference type="ARBA" id="ARBA00022840"/>
    </source>
</evidence>
<dbReference type="EMBL" id="BAAANN010000006">
    <property type="protein sequence ID" value="GAA1950904.1"/>
    <property type="molecule type" value="Genomic_DNA"/>
</dbReference>
<dbReference type="PROSITE" id="PS00211">
    <property type="entry name" value="ABC_TRANSPORTER_1"/>
    <property type="match status" value="1"/>
</dbReference>
<dbReference type="PANTHER" id="PTHR42711">
    <property type="entry name" value="ABC TRANSPORTER ATP-BINDING PROTEIN"/>
    <property type="match status" value="1"/>
</dbReference>
<keyword evidence="3" id="KW-0547">Nucleotide-binding</keyword>
<dbReference type="InterPro" id="IPR003439">
    <property type="entry name" value="ABC_transporter-like_ATP-bd"/>
</dbReference>
<dbReference type="InterPro" id="IPR027417">
    <property type="entry name" value="P-loop_NTPase"/>
</dbReference>
<dbReference type="Proteomes" id="UP001501116">
    <property type="component" value="Unassembled WGS sequence"/>
</dbReference>
<dbReference type="InterPro" id="IPR050763">
    <property type="entry name" value="ABC_transporter_ATP-binding"/>
</dbReference>
<evidence type="ECO:0000256" key="2">
    <source>
        <dbReference type="ARBA" id="ARBA00022448"/>
    </source>
</evidence>
<dbReference type="PANTHER" id="PTHR42711:SF17">
    <property type="entry name" value="ABC TRANSPORTER ATP-BINDING PROTEIN"/>
    <property type="match status" value="1"/>
</dbReference>
<keyword evidence="4 7" id="KW-0067">ATP-binding</keyword>
<dbReference type="SMART" id="SM00382">
    <property type="entry name" value="AAA"/>
    <property type="match status" value="1"/>
</dbReference>
<dbReference type="GO" id="GO:0005524">
    <property type="term" value="F:ATP binding"/>
    <property type="evidence" value="ECO:0007669"/>
    <property type="project" value="UniProtKB-KW"/>
</dbReference>
<comment type="subcellular location">
    <subcellularLocation>
        <location evidence="1">Cell membrane</location>
        <topology evidence="1">Peripheral membrane protein</topology>
    </subcellularLocation>
</comment>
<dbReference type="InterPro" id="IPR003593">
    <property type="entry name" value="AAA+_ATPase"/>
</dbReference>
<name>A0ABN2QET2_9PSEU</name>
<evidence type="ECO:0000256" key="3">
    <source>
        <dbReference type="ARBA" id="ARBA00022741"/>
    </source>
</evidence>
<feature type="domain" description="ABC transporter" evidence="6">
    <location>
        <begin position="23"/>
        <end position="246"/>
    </location>
</feature>
<evidence type="ECO:0000256" key="1">
    <source>
        <dbReference type="ARBA" id="ARBA00004202"/>
    </source>
</evidence>
<evidence type="ECO:0000259" key="6">
    <source>
        <dbReference type="PROSITE" id="PS50893"/>
    </source>
</evidence>
<evidence type="ECO:0000256" key="5">
    <source>
        <dbReference type="ARBA" id="ARBA00023251"/>
    </source>
</evidence>
<dbReference type="InterPro" id="IPR017871">
    <property type="entry name" value="ABC_transporter-like_CS"/>
</dbReference>
<keyword evidence="5" id="KW-0046">Antibiotic resistance</keyword>
<evidence type="ECO:0000313" key="8">
    <source>
        <dbReference type="Proteomes" id="UP001501116"/>
    </source>
</evidence>
<protein>
    <submittedName>
        <fullName evidence="7">ABC transporter ATP-binding protein</fullName>
    </submittedName>
</protein>
<dbReference type="RefSeq" id="WP_344415865.1">
    <property type="nucleotide sequence ID" value="NZ_BAAANN010000006.1"/>
</dbReference>
<dbReference type="Gene3D" id="3.40.50.300">
    <property type="entry name" value="P-loop containing nucleotide triphosphate hydrolases"/>
    <property type="match status" value="1"/>
</dbReference>
<keyword evidence="8" id="KW-1185">Reference proteome</keyword>
<sequence>MTKTASTSTATGADREVAAGAAVRLAGLRKHYGDVRAVDGIDLTIAPGEVVALLGPNGAGKSTTVDMLLGLTKPDHGSVTVFGRTPADAVAQGAIGAMLQGAALLEDLTVGETVGMIASLSRAPMPVSEALRRAGVEDLAARRSTKLSGGQKQRVRFAVALVCDPDLLVLDEPTAAMDVGSRREFWKSMREYTESGRTVLFATHYLDEAEEFADRVVFMRAGSIVADGTVAQVRALVGGRTVRAVVPGATERAVVGLPGVTEVELRGDRVALVSNDSDATLRALLSGFPGAHDIEIAAIGLEGAFLSLTAENTDDSEDGVR</sequence>
<proteinExistence type="predicted"/>
<reference evidence="7 8" key="1">
    <citation type="journal article" date="2019" name="Int. J. Syst. Evol. Microbiol.">
        <title>The Global Catalogue of Microorganisms (GCM) 10K type strain sequencing project: providing services to taxonomists for standard genome sequencing and annotation.</title>
        <authorList>
            <consortium name="The Broad Institute Genomics Platform"/>
            <consortium name="The Broad Institute Genome Sequencing Center for Infectious Disease"/>
            <person name="Wu L."/>
            <person name="Ma J."/>
        </authorList>
    </citation>
    <scope>NUCLEOTIDE SEQUENCE [LARGE SCALE GENOMIC DNA]</scope>
    <source>
        <strain evidence="7 8">JCM 14545</strain>
    </source>
</reference>
<keyword evidence="2" id="KW-0813">Transport</keyword>
<dbReference type="CDD" id="cd03230">
    <property type="entry name" value="ABC_DR_subfamily_A"/>
    <property type="match status" value="1"/>
</dbReference>
<evidence type="ECO:0000313" key="7">
    <source>
        <dbReference type="EMBL" id="GAA1950904.1"/>
    </source>
</evidence>
<dbReference type="SUPFAM" id="SSF52540">
    <property type="entry name" value="P-loop containing nucleoside triphosphate hydrolases"/>
    <property type="match status" value="1"/>
</dbReference>